<dbReference type="EMBL" id="JAVDBT010000014">
    <property type="protein sequence ID" value="MDQ2067576.1"/>
    <property type="molecule type" value="Genomic_DNA"/>
</dbReference>
<organism evidence="1 2">
    <name type="scientific">Pseudogemmobacter lacusdianii</name>
    <dbReference type="NCBI Taxonomy" id="3069608"/>
    <lineage>
        <taxon>Bacteria</taxon>
        <taxon>Pseudomonadati</taxon>
        <taxon>Pseudomonadota</taxon>
        <taxon>Alphaproteobacteria</taxon>
        <taxon>Rhodobacterales</taxon>
        <taxon>Paracoccaceae</taxon>
        <taxon>Pseudogemmobacter</taxon>
    </lineage>
</organism>
<name>A0ABU0W0N8_9RHOB</name>
<proteinExistence type="predicted"/>
<comment type="caution">
    <text evidence="1">The sequence shown here is derived from an EMBL/GenBank/DDBJ whole genome shotgun (WGS) entry which is preliminary data.</text>
</comment>
<gene>
    <name evidence="1" type="ORF">Q9295_14450</name>
</gene>
<sequence>MLTTSPFAALTTRLATPARLLAARLGKGRMGEQSGSAAQDRAEAGPVAVLEGRLHAAILPQSPMQKLWQAQVDEAALLAEAGQWRRLFDSLRQADRDRAAAPAGRRLACLISEGARAALAKPLACKDWTAALAELDRLVAVQAAHPADPMAAAVLALAHLDYGWARRAANLGPAIPREAWAAFTQHTRLAEAVLDGFDPIEEDSPHLARARYLLVRGIEDGDALCRDWYEDWSDLDPSNAEPHVVHAEHLLPQWFGTFAGFEPAARRAMKRTQDRSGAAAYALFHRAAAKVLGELAPGADIKLYIKGLQDYYAATPGQHHANQTAAALAALLADLIEIGPEAHEAQLVRQALSTHLRQNLREIHLSTWEQGAIGVSQALREVFGAELGQGAHLYASETGLVAKA</sequence>
<keyword evidence="2" id="KW-1185">Reference proteome</keyword>
<reference evidence="1 2" key="1">
    <citation type="submission" date="2023-08" db="EMBL/GenBank/DDBJ databases">
        <title>Characterization of two Paracoccaceae strains isolated from Phycosphere and proposal of Xinfangfangia lacusdiani sp. nov.</title>
        <authorList>
            <person name="Deng Y."/>
            <person name="Zhang Y.Q."/>
        </authorList>
    </citation>
    <scope>NUCLEOTIDE SEQUENCE [LARGE SCALE GENOMIC DNA]</scope>
    <source>
        <strain evidence="1 2">CPCC 101601</strain>
    </source>
</reference>
<evidence type="ECO:0008006" key="3">
    <source>
        <dbReference type="Google" id="ProtNLM"/>
    </source>
</evidence>
<accession>A0ABU0W0N8</accession>
<dbReference type="Proteomes" id="UP001239680">
    <property type="component" value="Unassembled WGS sequence"/>
</dbReference>
<evidence type="ECO:0000313" key="2">
    <source>
        <dbReference type="Proteomes" id="UP001239680"/>
    </source>
</evidence>
<protein>
    <recommendedName>
        <fullName evidence="3">DUF4034 domain-containing protein</fullName>
    </recommendedName>
</protein>
<evidence type="ECO:0000313" key="1">
    <source>
        <dbReference type="EMBL" id="MDQ2067576.1"/>
    </source>
</evidence>
<dbReference type="RefSeq" id="WP_306681279.1">
    <property type="nucleotide sequence ID" value="NZ_JAVDBT010000014.1"/>
</dbReference>